<dbReference type="GO" id="GO:0007165">
    <property type="term" value="P:signal transduction"/>
    <property type="evidence" value="ECO:0007669"/>
    <property type="project" value="InterPro"/>
</dbReference>
<comment type="caution">
    <text evidence="3">The sequence shown here is derived from an EMBL/GenBank/DDBJ whole genome shotgun (WGS) entry which is preliminary data.</text>
</comment>
<reference evidence="3" key="2">
    <citation type="journal article" date="2023" name="Plants (Basel)">
        <title>Annotation of the Turnera subulata (Passifloraceae) Draft Genome Reveals the S-Locus Evolved after the Divergence of Turneroideae from Passifloroideae in a Stepwise Manner.</title>
        <authorList>
            <person name="Henning P.M."/>
            <person name="Roalson E.H."/>
            <person name="Mir W."/>
            <person name="McCubbin A.G."/>
            <person name="Shore J.S."/>
        </authorList>
    </citation>
    <scope>NUCLEOTIDE SEQUENCE</scope>
    <source>
        <strain evidence="3">F60SS</strain>
    </source>
</reference>
<feature type="domain" description="NAF" evidence="2">
    <location>
        <begin position="67"/>
        <end position="91"/>
    </location>
</feature>
<dbReference type="EMBL" id="JAKUCV010006870">
    <property type="protein sequence ID" value="KAJ4825526.1"/>
    <property type="molecule type" value="Genomic_DNA"/>
</dbReference>
<evidence type="ECO:0000313" key="4">
    <source>
        <dbReference type="Proteomes" id="UP001141552"/>
    </source>
</evidence>
<keyword evidence="4" id="KW-1185">Reference proteome</keyword>
<reference evidence="3" key="1">
    <citation type="submission" date="2022-02" db="EMBL/GenBank/DDBJ databases">
        <authorList>
            <person name="Henning P.M."/>
            <person name="McCubbin A.G."/>
            <person name="Shore J.S."/>
        </authorList>
    </citation>
    <scope>NUCLEOTIDE SEQUENCE</scope>
    <source>
        <strain evidence="3">F60SS</strain>
        <tissue evidence="3">Leaves</tissue>
    </source>
</reference>
<evidence type="ECO:0000313" key="3">
    <source>
        <dbReference type="EMBL" id="KAJ4825526.1"/>
    </source>
</evidence>
<dbReference type="Proteomes" id="UP001141552">
    <property type="component" value="Unassembled WGS sequence"/>
</dbReference>
<feature type="compositionally biased region" description="Low complexity" evidence="1">
    <location>
        <begin position="1"/>
        <end position="14"/>
    </location>
</feature>
<dbReference type="Gene3D" id="3.30.310.80">
    <property type="entry name" value="Kinase associated domain 1, KA1"/>
    <property type="match status" value="1"/>
</dbReference>
<dbReference type="InterPro" id="IPR018451">
    <property type="entry name" value="NAF/FISL_domain"/>
</dbReference>
<dbReference type="InterPro" id="IPR004041">
    <property type="entry name" value="NAF_dom"/>
</dbReference>
<dbReference type="AlphaFoldDB" id="A0A9Q0J104"/>
<name>A0A9Q0J104_9ROSI</name>
<feature type="region of interest" description="Disordered" evidence="1">
    <location>
        <begin position="92"/>
        <end position="112"/>
    </location>
</feature>
<gene>
    <name evidence="3" type="ORF">Tsubulata_050606</name>
</gene>
<feature type="compositionally biased region" description="Polar residues" evidence="1">
    <location>
        <begin position="101"/>
        <end position="112"/>
    </location>
</feature>
<protein>
    <recommendedName>
        <fullName evidence="2">NAF domain-containing protein</fullName>
    </recommendedName>
</protein>
<organism evidence="3 4">
    <name type="scientific">Turnera subulata</name>
    <dbReference type="NCBI Taxonomy" id="218843"/>
    <lineage>
        <taxon>Eukaryota</taxon>
        <taxon>Viridiplantae</taxon>
        <taxon>Streptophyta</taxon>
        <taxon>Embryophyta</taxon>
        <taxon>Tracheophyta</taxon>
        <taxon>Spermatophyta</taxon>
        <taxon>Magnoliopsida</taxon>
        <taxon>eudicotyledons</taxon>
        <taxon>Gunneridae</taxon>
        <taxon>Pentapetalae</taxon>
        <taxon>rosids</taxon>
        <taxon>fabids</taxon>
        <taxon>Malpighiales</taxon>
        <taxon>Passifloraceae</taxon>
        <taxon>Turnera</taxon>
    </lineage>
</organism>
<dbReference type="Pfam" id="PF03822">
    <property type="entry name" value="NAF"/>
    <property type="match status" value="1"/>
</dbReference>
<accession>A0A9Q0J104</accession>
<proteinExistence type="predicted"/>
<dbReference type="OrthoDB" id="193931at2759"/>
<feature type="region of interest" description="Disordered" evidence="1">
    <location>
        <begin position="1"/>
        <end position="22"/>
    </location>
</feature>
<evidence type="ECO:0000259" key="2">
    <source>
        <dbReference type="PROSITE" id="PS50816"/>
    </source>
</evidence>
<sequence length="112" mass="12455">MDVARDAAPAVPAAGHESPDETLDEILHDPWFRKDYEETKFHMEDFFLELKESGGGDMDRTGEEEDGEEKRLNAFDLISLSPGFDLSGLFNKSDVSKNAPEKSNFSSTAIRG</sequence>
<dbReference type="PROSITE" id="PS50816">
    <property type="entry name" value="NAF"/>
    <property type="match status" value="1"/>
</dbReference>
<evidence type="ECO:0000256" key="1">
    <source>
        <dbReference type="SAM" id="MobiDB-lite"/>
    </source>
</evidence>